<dbReference type="OrthoDB" id="6024605at2"/>
<proteinExistence type="predicted"/>
<evidence type="ECO:0000313" key="1">
    <source>
        <dbReference type="EMBL" id="QDA57602.1"/>
    </source>
</evidence>
<gene>
    <name evidence="1" type="ORF">FHQ07_09945</name>
</gene>
<keyword evidence="2" id="KW-1185">Reference proteome</keyword>
<accession>A0A5B7ZUW2</accession>
<reference evidence="1 2" key="1">
    <citation type="submission" date="2019-06" db="EMBL/GenBank/DDBJ databases">
        <title>Thermomonas aquatica sp. nov., isolated from an industrial wastewater treatment plant.</title>
        <authorList>
            <person name="Jeon J.H."/>
            <person name="Park D.-S."/>
        </authorList>
    </citation>
    <scope>NUCLEOTIDE SEQUENCE [LARGE SCALE GENOMIC DNA]</scope>
    <source>
        <strain evidence="1 2">SY21</strain>
    </source>
</reference>
<dbReference type="RefSeq" id="WP_139716653.1">
    <property type="nucleotide sequence ID" value="NZ_CP040871.1"/>
</dbReference>
<name>A0A5B7ZUW2_9GAMM</name>
<protein>
    <submittedName>
        <fullName evidence="1">Uncharacterized protein</fullName>
    </submittedName>
</protein>
<dbReference type="EMBL" id="CP040871">
    <property type="protein sequence ID" value="QDA57602.1"/>
    <property type="molecule type" value="Genomic_DNA"/>
</dbReference>
<evidence type="ECO:0000313" key="2">
    <source>
        <dbReference type="Proteomes" id="UP000308149"/>
    </source>
</evidence>
<sequence>MFEYMYRDAGNWKTYGALLLVGGPHGFRETLRGCLEWADLFVAEQVGVPSLYETHLIECDDGPSDLDHAYHEFVDLREATEADLVVLKVVGSFEGGWFFRRSNRWNAKGGRSLGCQAFAELLFLITNPPRSAPQPD</sequence>
<organism evidence="1 2">
    <name type="scientific">Thermomonas aquatica</name>
    <dbReference type="NCBI Taxonomy" id="2202149"/>
    <lineage>
        <taxon>Bacteria</taxon>
        <taxon>Pseudomonadati</taxon>
        <taxon>Pseudomonadota</taxon>
        <taxon>Gammaproteobacteria</taxon>
        <taxon>Lysobacterales</taxon>
        <taxon>Lysobacteraceae</taxon>
        <taxon>Thermomonas</taxon>
    </lineage>
</organism>
<dbReference type="Proteomes" id="UP000308149">
    <property type="component" value="Chromosome"/>
</dbReference>
<dbReference type="AlphaFoldDB" id="A0A5B7ZUW2"/>
<dbReference type="KEGG" id="thes:FHQ07_09945"/>